<comment type="subcellular location">
    <subcellularLocation>
        <location evidence="2">Membrane</location>
    </subcellularLocation>
</comment>
<dbReference type="InterPro" id="IPR036890">
    <property type="entry name" value="HATPase_C_sf"/>
</dbReference>
<keyword evidence="14" id="KW-1185">Reference proteome</keyword>
<dbReference type="InterPro" id="IPR036097">
    <property type="entry name" value="HisK_dim/P_sf"/>
</dbReference>
<dbReference type="Pfam" id="PF00512">
    <property type="entry name" value="HisKA"/>
    <property type="match status" value="1"/>
</dbReference>
<dbReference type="Gene3D" id="1.10.287.130">
    <property type="match status" value="1"/>
</dbReference>
<keyword evidence="8" id="KW-0067">ATP-binding</keyword>
<keyword evidence="10" id="KW-0812">Transmembrane</keyword>
<keyword evidence="5" id="KW-0808">Transferase</keyword>
<reference evidence="13" key="1">
    <citation type="submission" date="2022-10" db="EMBL/GenBank/DDBJ databases">
        <title>Comparative genomics and taxonomic characterization of three novel marine species of genus Reichenbachiella exhibiting antioxidant and polysaccharide degradation activities.</title>
        <authorList>
            <person name="Muhammad N."/>
            <person name="Lee Y.-J."/>
            <person name="Ko J."/>
            <person name="Kim S.-G."/>
        </authorList>
    </citation>
    <scope>NUCLEOTIDE SEQUENCE</scope>
    <source>
        <strain evidence="13">Wsw4-B4</strain>
    </source>
</reference>
<dbReference type="EC" id="2.7.13.3" evidence="3"/>
<evidence type="ECO:0000256" key="10">
    <source>
        <dbReference type="SAM" id="Phobius"/>
    </source>
</evidence>
<evidence type="ECO:0000256" key="9">
    <source>
        <dbReference type="ARBA" id="ARBA00023012"/>
    </source>
</evidence>
<keyword evidence="9" id="KW-0902">Two-component regulatory system</keyword>
<keyword evidence="4" id="KW-0597">Phosphoprotein</keyword>
<evidence type="ECO:0000256" key="4">
    <source>
        <dbReference type="ARBA" id="ARBA00022553"/>
    </source>
</evidence>
<keyword evidence="10" id="KW-0472">Membrane</keyword>
<dbReference type="Proteomes" id="UP001062165">
    <property type="component" value="Chromosome"/>
</dbReference>
<feature type="transmembrane region" description="Helical" evidence="10">
    <location>
        <begin position="176"/>
        <end position="196"/>
    </location>
</feature>
<feature type="transmembrane region" description="Helical" evidence="10">
    <location>
        <begin position="365"/>
        <end position="384"/>
    </location>
</feature>
<dbReference type="InterPro" id="IPR003660">
    <property type="entry name" value="HAMP_dom"/>
</dbReference>
<dbReference type="InterPro" id="IPR004358">
    <property type="entry name" value="Sig_transdc_His_kin-like_C"/>
</dbReference>
<dbReference type="PANTHER" id="PTHR43065:SF10">
    <property type="entry name" value="PEROXIDE STRESS-ACTIVATED HISTIDINE KINASE MAK3"/>
    <property type="match status" value="1"/>
</dbReference>
<dbReference type="SUPFAM" id="SSF55874">
    <property type="entry name" value="ATPase domain of HSP90 chaperone/DNA topoisomerase II/histidine kinase"/>
    <property type="match status" value="1"/>
</dbReference>
<dbReference type="InterPro" id="IPR005467">
    <property type="entry name" value="His_kinase_dom"/>
</dbReference>
<dbReference type="SMART" id="SM00387">
    <property type="entry name" value="HATPase_c"/>
    <property type="match status" value="1"/>
</dbReference>
<dbReference type="PROSITE" id="PS50885">
    <property type="entry name" value="HAMP"/>
    <property type="match status" value="1"/>
</dbReference>
<dbReference type="CDD" id="cd00082">
    <property type="entry name" value="HisKA"/>
    <property type="match status" value="1"/>
</dbReference>
<feature type="transmembrane region" description="Helical" evidence="10">
    <location>
        <begin position="679"/>
        <end position="698"/>
    </location>
</feature>
<keyword evidence="6" id="KW-0547">Nucleotide-binding</keyword>
<dbReference type="Pfam" id="PF02518">
    <property type="entry name" value="HATPase_c"/>
    <property type="match status" value="1"/>
</dbReference>
<dbReference type="InterPro" id="IPR003661">
    <property type="entry name" value="HisK_dim/P_dom"/>
</dbReference>
<evidence type="ECO:0000256" key="2">
    <source>
        <dbReference type="ARBA" id="ARBA00004370"/>
    </source>
</evidence>
<evidence type="ECO:0000313" key="13">
    <source>
        <dbReference type="EMBL" id="UXX79918.1"/>
    </source>
</evidence>
<evidence type="ECO:0000256" key="7">
    <source>
        <dbReference type="ARBA" id="ARBA00022777"/>
    </source>
</evidence>
<evidence type="ECO:0000256" key="5">
    <source>
        <dbReference type="ARBA" id="ARBA00022679"/>
    </source>
</evidence>
<dbReference type="SMART" id="SM00388">
    <property type="entry name" value="HisKA"/>
    <property type="match status" value="1"/>
</dbReference>
<feature type="domain" description="Histidine kinase" evidence="11">
    <location>
        <begin position="980"/>
        <end position="1184"/>
    </location>
</feature>
<keyword evidence="10" id="KW-1133">Transmembrane helix</keyword>
<feature type="transmembrane region" description="Helical" evidence="10">
    <location>
        <begin position="887"/>
        <end position="910"/>
    </location>
</feature>
<dbReference type="EMBL" id="CP106735">
    <property type="protein sequence ID" value="UXX79918.1"/>
    <property type="molecule type" value="Genomic_DNA"/>
</dbReference>
<feature type="transmembrane region" description="Helical" evidence="10">
    <location>
        <begin position="249"/>
        <end position="272"/>
    </location>
</feature>
<accession>A0ABY6D4D8</accession>
<dbReference type="GO" id="GO:0016301">
    <property type="term" value="F:kinase activity"/>
    <property type="evidence" value="ECO:0007669"/>
    <property type="project" value="UniProtKB-KW"/>
</dbReference>
<evidence type="ECO:0000259" key="11">
    <source>
        <dbReference type="PROSITE" id="PS50109"/>
    </source>
</evidence>
<protein>
    <recommendedName>
        <fullName evidence="3">histidine kinase</fullName>
        <ecNumber evidence="3">2.7.13.3</ecNumber>
    </recommendedName>
</protein>
<sequence length="1186" mass="135543">MAVLVYLIAFSKIDVDHEVDHIENVIAEHYQKFDNAYELASDQIPFFKPILGVDFLVYNQKGKLVCWTDNLLIPPLEQFLLSPTAPLLSCEQGEYLYKTYDQISDRESFKIIAFIPIRRIFDSSLRSFPDEYNRTIIPNNMEIGYGLQSIPIQFGGKELINVQWSGQSNYAPEANYLILFTIVLLFGGLFLVIYYLTIEIQLKKGFGYGAAFMMCAFLILRGALVLAEFPSAYFKLGVFAGSTFRFEWFYSSLGDAVLNVLALNIFMVYMLSQKAGFGDWISRRWINAIAFLSMLLGYFVFYLFADTIQIVLAHSQITLDITESLRFPLDRVVAYMLVSLFATLYFLITYFGFEVFRQADGNRHHFLRIHLVCLLLSGVVLSSYDHLWLVLSGNLIYQIVVFQFRLPANLKKLRFDSLNYLILSAILLALTGSFLIYKSFEKKETNKIKKFATYLQLDRDIDGEYLLSSIMKQIKNDVVINSKMINPQSQHASIVQRIRRTYFNTYFNNYEIEIALFDDKGQAISTKHKGQNITDLKRKYQTKGYATSYRGIYYDGQMDLRKRKKFVCFVELERYQNVTGYLEIELRLKKFSGKRVLPQVLVDRTQRSTTDYDYAIFQSEALIYKSGDFDYESLVSKDVLASPVLYTEGMEVNGYFHWGAKSDVKTVLISSPVYPKSNIISNFSFLFALFLGVASLAFAVNYLLQPDRTIQLNFSTKILLYSGASFIIPLILVGLAVMTSTDASNKKEIDKSNLKKALVMTEDVNDHLSSFYSRTTNREQLENGISELANHSGMDLNVYSVEGRLLASSTPMIFESNIVSDYLVADAMDQLVRRRKESLILDESIGNFRYKTSYVSILSPESGELLGVLAAPYFASKDHLTRQQLQVFGNIINIFTFVFILSILIAYFIISKLTKPIVAIADRLHQTGFVQVNEPIEWETDDEIGTLVNEYNNMLSKLESTKVELARNEKEAAWREMAQQVAHEIKNPLTPMKLTIQHLQRIMEEKKGNKKSLDILLSQIDTLDEIVTSFSHFAKMPTPESEPFDIRQVLEKSIDLHVDKMIKKELEKGAFDVMGDKKLFGRIFNNLILNAFQAMKAHKDPVLKVSLRKTDDHQVKIQFQDHGEGIPLNIQDKVFMPNFSTKETGSGIGLAVAKRGIEHAGGDIWFETKEGLGTTFLIKMPLYPPA</sequence>
<evidence type="ECO:0000313" key="14">
    <source>
        <dbReference type="Proteomes" id="UP001062165"/>
    </source>
</evidence>
<dbReference type="Gene3D" id="6.10.340.10">
    <property type="match status" value="1"/>
</dbReference>
<organism evidence="13 14">
    <name type="scientific">Reichenbachiella carrageenanivorans</name>
    <dbReference type="NCBI Taxonomy" id="2979869"/>
    <lineage>
        <taxon>Bacteria</taxon>
        <taxon>Pseudomonadati</taxon>
        <taxon>Bacteroidota</taxon>
        <taxon>Cytophagia</taxon>
        <taxon>Cytophagales</taxon>
        <taxon>Reichenbachiellaceae</taxon>
        <taxon>Reichenbachiella</taxon>
    </lineage>
</organism>
<comment type="catalytic activity">
    <reaction evidence="1">
        <text>ATP + protein L-histidine = ADP + protein N-phospho-L-histidine.</text>
        <dbReference type="EC" id="2.7.13.3"/>
    </reaction>
</comment>
<evidence type="ECO:0000256" key="6">
    <source>
        <dbReference type="ARBA" id="ARBA00022741"/>
    </source>
</evidence>
<feature type="transmembrane region" description="Helical" evidence="10">
    <location>
        <begin position="284"/>
        <end position="305"/>
    </location>
</feature>
<dbReference type="PRINTS" id="PR00344">
    <property type="entry name" value="BCTRLSENSOR"/>
</dbReference>
<dbReference type="SUPFAM" id="SSF47384">
    <property type="entry name" value="Homodimeric domain of signal transducing histidine kinase"/>
    <property type="match status" value="1"/>
</dbReference>
<feature type="transmembrane region" description="Helical" evidence="10">
    <location>
        <begin position="332"/>
        <end position="353"/>
    </location>
</feature>
<feature type="domain" description="HAMP" evidence="12">
    <location>
        <begin position="911"/>
        <end position="963"/>
    </location>
</feature>
<dbReference type="InterPro" id="IPR003594">
    <property type="entry name" value="HATPase_dom"/>
</dbReference>
<dbReference type="RefSeq" id="WP_263051649.1">
    <property type="nucleotide sequence ID" value="NZ_CP106735.1"/>
</dbReference>
<feature type="transmembrane region" description="Helical" evidence="10">
    <location>
        <begin position="208"/>
        <end position="229"/>
    </location>
</feature>
<evidence type="ECO:0000256" key="8">
    <source>
        <dbReference type="ARBA" id="ARBA00022840"/>
    </source>
</evidence>
<dbReference type="PROSITE" id="PS50109">
    <property type="entry name" value="HIS_KIN"/>
    <property type="match status" value="1"/>
</dbReference>
<keyword evidence="7 13" id="KW-0418">Kinase</keyword>
<feature type="transmembrane region" description="Helical" evidence="10">
    <location>
        <begin position="718"/>
        <end position="738"/>
    </location>
</feature>
<evidence type="ECO:0000259" key="12">
    <source>
        <dbReference type="PROSITE" id="PS50885"/>
    </source>
</evidence>
<evidence type="ECO:0000256" key="1">
    <source>
        <dbReference type="ARBA" id="ARBA00000085"/>
    </source>
</evidence>
<gene>
    <name evidence="13" type="ORF">N7E81_02210</name>
</gene>
<feature type="transmembrane region" description="Helical" evidence="10">
    <location>
        <begin position="420"/>
        <end position="440"/>
    </location>
</feature>
<evidence type="ECO:0000256" key="3">
    <source>
        <dbReference type="ARBA" id="ARBA00012438"/>
    </source>
</evidence>
<proteinExistence type="predicted"/>
<dbReference type="Gene3D" id="3.30.565.10">
    <property type="entry name" value="Histidine kinase-like ATPase, C-terminal domain"/>
    <property type="match status" value="1"/>
</dbReference>
<name>A0ABY6D4D8_9BACT</name>
<dbReference type="PANTHER" id="PTHR43065">
    <property type="entry name" value="SENSOR HISTIDINE KINASE"/>
    <property type="match status" value="1"/>
</dbReference>